<keyword evidence="1" id="KW-0812">Transmembrane</keyword>
<feature type="transmembrane region" description="Helical" evidence="1">
    <location>
        <begin position="12"/>
        <end position="32"/>
    </location>
</feature>
<evidence type="ECO:0000313" key="3">
    <source>
        <dbReference type="Proteomes" id="UP000235162"/>
    </source>
</evidence>
<dbReference type="RefSeq" id="WP_084198846.1">
    <property type="nucleotide sequence ID" value="NZ_BMYL01000002.1"/>
</dbReference>
<feature type="transmembrane region" description="Helical" evidence="1">
    <location>
        <begin position="75"/>
        <end position="99"/>
    </location>
</feature>
<dbReference type="Proteomes" id="UP000235162">
    <property type="component" value="Unassembled WGS sequence"/>
</dbReference>
<organism evidence="2 3">
    <name type="scientific">Halioglobus japonicus</name>
    <dbReference type="NCBI Taxonomy" id="930805"/>
    <lineage>
        <taxon>Bacteria</taxon>
        <taxon>Pseudomonadati</taxon>
        <taxon>Pseudomonadota</taxon>
        <taxon>Gammaproteobacteria</taxon>
        <taxon>Cellvibrionales</taxon>
        <taxon>Halieaceae</taxon>
        <taxon>Halioglobus</taxon>
    </lineage>
</organism>
<dbReference type="AlphaFoldDB" id="A0AAP8SNK6"/>
<protein>
    <submittedName>
        <fullName evidence="2">DUF2721 domain-containing protein</fullName>
    </submittedName>
</protein>
<name>A0AAP8SNK6_9GAMM</name>
<keyword evidence="3" id="KW-1185">Reference proteome</keyword>
<feature type="transmembrane region" description="Helical" evidence="1">
    <location>
        <begin position="111"/>
        <end position="130"/>
    </location>
</feature>
<reference evidence="2 3" key="1">
    <citation type="submission" date="2018-01" db="EMBL/GenBank/DDBJ databases">
        <title>The draft genome sequence of Halioglobus japonicus S1-36.</title>
        <authorList>
            <person name="Du Z.-J."/>
            <person name="Shi M.-J."/>
        </authorList>
    </citation>
    <scope>NUCLEOTIDE SEQUENCE [LARGE SCALE GENOMIC DNA]</scope>
    <source>
        <strain evidence="2 3">S1-36</strain>
    </source>
</reference>
<gene>
    <name evidence="2" type="ORF">C0029_07160</name>
</gene>
<sequence length="146" mass="15952">MDVSASTLAMTIHTAVAPVFLLAGIAGFLNVLSARLGRIVDRARVLEQRVTELEESVRLDVANAELRTLWRRVKIINWSIGLCTASALMVCLLVVSLFIGGMWTFNSDEVIVVFFVVALLLLIVALVLFLKEVQLATRLLQGSANA</sequence>
<accession>A0AAP8SNK6</accession>
<keyword evidence="1" id="KW-1133">Transmembrane helix</keyword>
<dbReference type="KEGG" id="hja:BST95_08115"/>
<dbReference type="EMBL" id="PKUR01000002">
    <property type="protein sequence ID" value="PLW86208.1"/>
    <property type="molecule type" value="Genomic_DNA"/>
</dbReference>
<evidence type="ECO:0000313" key="2">
    <source>
        <dbReference type="EMBL" id="PLW86208.1"/>
    </source>
</evidence>
<comment type="caution">
    <text evidence="2">The sequence shown here is derived from an EMBL/GenBank/DDBJ whole genome shotgun (WGS) entry which is preliminary data.</text>
</comment>
<dbReference type="Pfam" id="PF11026">
    <property type="entry name" value="DUF2721"/>
    <property type="match status" value="1"/>
</dbReference>
<keyword evidence="1" id="KW-0472">Membrane</keyword>
<evidence type="ECO:0000256" key="1">
    <source>
        <dbReference type="SAM" id="Phobius"/>
    </source>
</evidence>
<dbReference type="InterPro" id="IPR021279">
    <property type="entry name" value="DUF2721"/>
</dbReference>
<proteinExistence type="predicted"/>